<organism evidence="1 2">
    <name type="scientific">Limosa lapponica baueri</name>
    <dbReference type="NCBI Taxonomy" id="1758121"/>
    <lineage>
        <taxon>Eukaryota</taxon>
        <taxon>Metazoa</taxon>
        <taxon>Chordata</taxon>
        <taxon>Craniata</taxon>
        <taxon>Vertebrata</taxon>
        <taxon>Euteleostomi</taxon>
        <taxon>Archelosauria</taxon>
        <taxon>Archosauria</taxon>
        <taxon>Dinosauria</taxon>
        <taxon>Saurischia</taxon>
        <taxon>Theropoda</taxon>
        <taxon>Coelurosauria</taxon>
        <taxon>Aves</taxon>
        <taxon>Neognathae</taxon>
        <taxon>Neoaves</taxon>
        <taxon>Charadriiformes</taxon>
        <taxon>Scolopacidae</taxon>
        <taxon>Limosa</taxon>
    </lineage>
</organism>
<dbReference type="Proteomes" id="UP000233556">
    <property type="component" value="Unassembled WGS sequence"/>
</dbReference>
<gene>
    <name evidence="1" type="ORF">llap_7836</name>
</gene>
<accession>A0A2I0U768</accession>
<proteinExistence type="predicted"/>
<dbReference type="AlphaFoldDB" id="A0A2I0U768"/>
<reference evidence="2" key="2">
    <citation type="submission" date="2017-12" db="EMBL/GenBank/DDBJ databases">
        <title>Genome sequence of the Bar-tailed Godwit (Limosa lapponica baueri).</title>
        <authorList>
            <person name="Lima N.C.B."/>
            <person name="Parody-Merino A.M."/>
            <person name="Battley P.F."/>
            <person name="Fidler A.E."/>
            <person name="Prosdocimi F."/>
        </authorList>
    </citation>
    <scope>NUCLEOTIDE SEQUENCE [LARGE SCALE GENOMIC DNA]</scope>
</reference>
<reference evidence="2" key="1">
    <citation type="submission" date="2017-11" db="EMBL/GenBank/DDBJ databases">
        <authorList>
            <person name="Lima N.C."/>
            <person name="Parody-Merino A.M."/>
            <person name="Battley P.F."/>
            <person name="Fidler A.E."/>
            <person name="Prosdocimi F."/>
        </authorList>
    </citation>
    <scope>NUCLEOTIDE SEQUENCE [LARGE SCALE GENOMIC DNA]</scope>
</reference>
<sequence>MGSQFLQENAVGNCVKGFTKVQVNNIHSLSLINNKGHLVIEGDEVSQAGPAFHKPVLTGPDRLVVLHGGTQGFSPRLTSNIEMGNCIAKTVMLEYPFHSHQKAYMHLQFAVKQLVMPQQRGIQSQPGAACGGEAMTRAA</sequence>
<evidence type="ECO:0000313" key="2">
    <source>
        <dbReference type="Proteomes" id="UP000233556"/>
    </source>
</evidence>
<dbReference type="EMBL" id="KZ506065">
    <property type="protein sequence ID" value="PKU41861.1"/>
    <property type="molecule type" value="Genomic_DNA"/>
</dbReference>
<protein>
    <submittedName>
        <fullName evidence="1">Uncharacterized protein</fullName>
    </submittedName>
</protein>
<keyword evidence="2" id="KW-1185">Reference proteome</keyword>
<name>A0A2I0U768_LIMLA</name>
<dbReference type="OrthoDB" id="9221392at2759"/>
<evidence type="ECO:0000313" key="1">
    <source>
        <dbReference type="EMBL" id="PKU41861.1"/>
    </source>
</evidence>